<feature type="compositionally biased region" description="Low complexity" evidence="1">
    <location>
        <begin position="177"/>
        <end position="192"/>
    </location>
</feature>
<dbReference type="InterPro" id="IPR032675">
    <property type="entry name" value="LRR_dom_sf"/>
</dbReference>
<feature type="region of interest" description="Disordered" evidence="1">
    <location>
        <begin position="150"/>
        <end position="193"/>
    </location>
</feature>
<evidence type="ECO:0000313" key="2">
    <source>
        <dbReference type="EMBL" id="EJK45480.1"/>
    </source>
</evidence>
<keyword evidence="3" id="KW-1185">Reference proteome</keyword>
<sequence length="516" mass="57966">MSIGPGETFEKVVVHFAEGRMANIPGLILTAFTRVKNAGDLAFGTDSNSLSVETITKIGTTKAYQKKKDYRERLGVQSQQSMQRTVDRITALDNENTKLVTDWAGQWCAQRTRTRTGSLAAAAAARLRGGGQSRRQQRLRILGITGKYRRKPRYRQTSAMSAEHAGKHQRGNRGEFAADATSPSKTSTTSSADLESMLKHALGRIDSLERQHEEMKTSVEIERRALREDISRLKEAHKALQALTERETKALRDDLKSLNRENKALEWSFFQLARKVQEGWEYPVADQPDEYWENKGYDEGAIECLRIDFLAEVETAVSELEHGVCDSITVGFVDHDEDLMPHWNALFQSFDLINPHGTGVVLDFQSIKLNEKVMRKICNHGIRRKNIGKVSFSNVGFANMRGAISELGIALESPKLKSFTWCENPIESTEDMNLFTRVLSQNSALDELEFTKNGNENAHALLSGVDFSTYKILNLSSNSLKTYGRTDIPDLIASNPPLVELDLRKNWLNNDDAVLI</sequence>
<proteinExistence type="predicted"/>
<dbReference type="Proteomes" id="UP000266841">
    <property type="component" value="Unassembled WGS sequence"/>
</dbReference>
<dbReference type="eggNOG" id="ENOG502SERJ">
    <property type="taxonomic scope" value="Eukaryota"/>
</dbReference>
<reference evidence="2 3" key="1">
    <citation type="journal article" date="2012" name="Genome Biol.">
        <title>Genome and low-iron response of an oceanic diatom adapted to chronic iron limitation.</title>
        <authorList>
            <person name="Lommer M."/>
            <person name="Specht M."/>
            <person name="Roy A.S."/>
            <person name="Kraemer L."/>
            <person name="Andreson R."/>
            <person name="Gutowska M.A."/>
            <person name="Wolf J."/>
            <person name="Bergner S.V."/>
            <person name="Schilhabel M.B."/>
            <person name="Klostermeier U.C."/>
            <person name="Beiko R.G."/>
            <person name="Rosenstiel P."/>
            <person name="Hippler M."/>
            <person name="Laroche J."/>
        </authorList>
    </citation>
    <scope>NUCLEOTIDE SEQUENCE [LARGE SCALE GENOMIC DNA]</scope>
    <source>
        <strain evidence="2 3">CCMP1005</strain>
    </source>
</reference>
<evidence type="ECO:0000313" key="3">
    <source>
        <dbReference type="Proteomes" id="UP000266841"/>
    </source>
</evidence>
<name>K0R124_THAOC</name>
<feature type="non-terminal residue" evidence="2">
    <location>
        <position position="516"/>
    </location>
</feature>
<dbReference type="AlphaFoldDB" id="K0R124"/>
<organism evidence="2 3">
    <name type="scientific">Thalassiosira oceanica</name>
    <name type="common">Marine diatom</name>
    <dbReference type="NCBI Taxonomy" id="159749"/>
    <lineage>
        <taxon>Eukaryota</taxon>
        <taxon>Sar</taxon>
        <taxon>Stramenopiles</taxon>
        <taxon>Ochrophyta</taxon>
        <taxon>Bacillariophyta</taxon>
        <taxon>Coscinodiscophyceae</taxon>
        <taxon>Thalassiosirophycidae</taxon>
        <taxon>Thalassiosirales</taxon>
        <taxon>Thalassiosiraceae</taxon>
        <taxon>Thalassiosira</taxon>
    </lineage>
</organism>
<comment type="caution">
    <text evidence="2">The sequence shown here is derived from an EMBL/GenBank/DDBJ whole genome shotgun (WGS) entry which is preliminary data.</text>
</comment>
<dbReference type="OrthoDB" id="416437at2759"/>
<evidence type="ECO:0000256" key="1">
    <source>
        <dbReference type="SAM" id="MobiDB-lite"/>
    </source>
</evidence>
<dbReference type="Gene3D" id="3.80.10.10">
    <property type="entry name" value="Ribonuclease Inhibitor"/>
    <property type="match status" value="1"/>
</dbReference>
<accession>K0R124</accession>
<gene>
    <name evidence="2" type="ORF">THAOC_35903</name>
</gene>
<dbReference type="EMBL" id="AGNL01048485">
    <property type="protein sequence ID" value="EJK45480.1"/>
    <property type="molecule type" value="Genomic_DNA"/>
</dbReference>
<dbReference type="SUPFAM" id="SSF52047">
    <property type="entry name" value="RNI-like"/>
    <property type="match status" value="1"/>
</dbReference>
<protein>
    <submittedName>
        <fullName evidence="2">Uncharacterized protein</fullName>
    </submittedName>
</protein>